<evidence type="ECO:0000256" key="5">
    <source>
        <dbReference type="ARBA" id="ARBA00022705"/>
    </source>
</evidence>
<evidence type="ECO:0000256" key="3">
    <source>
        <dbReference type="ARBA" id="ARBA00022679"/>
    </source>
</evidence>
<dbReference type="PANTHER" id="PTHR34388">
    <property type="entry name" value="DNA POLYMERASE III SUBUNIT DELTA"/>
    <property type="match status" value="1"/>
</dbReference>
<dbReference type="EC" id="2.7.7.7" evidence="1 9"/>
<accession>A0A7Y0Q7G6</accession>
<dbReference type="RefSeq" id="WP_169074372.1">
    <property type="nucleotide sequence ID" value="NZ_JABBXH010000002.1"/>
</dbReference>
<keyword evidence="4 12" id="KW-0548">Nucleotidyltransferase</keyword>
<evidence type="ECO:0000259" key="11">
    <source>
        <dbReference type="Pfam" id="PF21694"/>
    </source>
</evidence>
<evidence type="ECO:0000313" key="13">
    <source>
        <dbReference type="Proteomes" id="UP000568664"/>
    </source>
</evidence>
<keyword evidence="5" id="KW-0235">DNA replication</keyword>
<evidence type="ECO:0000256" key="1">
    <source>
        <dbReference type="ARBA" id="ARBA00012417"/>
    </source>
</evidence>
<evidence type="ECO:0000313" key="12">
    <source>
        <dbReference type="EMBL" id="NMP31025.1"/>
    </source>
</evidence>
<evidence type="ECO:0000256" key="8">
    <source>
        <dbReference type="ARBA" id="ARBA00049244"/>
    </source>
</evidence>
<reference evidence="12 13" key="1">
    <citation type="submission" date="2020-04" db="EMBL/GenBank/DDBJ databases">
        <title>Thalassotalea sp. M1531, isolated from the surface of marine red alga.</title>
        <authorList>
            <person name="Pang L."/>
            <person name="Lu D.-C."/>
        </authorList>
    </citation>
    <scope>NUCLEOTIDE SEQUENCE [LARGE SCALE GENOMIC DNA]</scope>
    <source>
        <strain evidence="12 13">M1531</strain>
    </source>
</reference>
<dbReference type="Gene3D" id="1.20.272.10">
    <property type="match status" value="1"/>
</dbReference>
<keyword evidence="6" id="KW-0239">DNA-directed DNA polymerase</keyword>
<dbReference type="InterPro" id="IPR010372">
    <property type="entry name" value="DNA_pol3_delta_N"/>
</dbReference>
<evidence type="ECO:0000256" key="6">
    <source>
        <dbReference type="ARBA" id="ARBA00022932"/>
    </source>
</evidence>
<comment type="similarity">
    <text evidence="7">Belongs to the DNA polymerase HolA subunit family.</text>
</comment>
<protein>
    <recommendedName>
        <fullName evidence="2 9">DNA polymerase III subunit delta</fullName>
        <ecNumber evidence="1 9">2.7.7.7</ecNumber>
    </recommendedName>
</protein>
<dbReference type="InterPro" id="IPR027417">
    <property type="entry name" value="P-loop_NTPase"/>
</dbReference>
<sequence>MRIYHNQLSSTLAQNLSPIWLIFGDEPWQKNDSLHQIKNAAKSQGFDELIRFSIDDKFSWDDLINEYCAMSLFAARRIIELEFVSAKVNEAGVKALTEITKQLTPDVLLLCHGGKLDGATTNKKWFKALSAVGVYLPLYDLDTKGLGMWLNKQIRQYQLNLDRQSIDIMLSFFEGNVLALDQELQKLSILYGQQAINADTISELVINQSKFNPFALIDALLSGKTDKCLLMLDQMQQEGVPAAKIIFFINKELNQLKQMHTQLQQGSNIAEVLKLFKVWEKRKPLYQHALKNGSLENTLIALHRIADVDIISKTTSDFSPFQLLADVCICLYQSSKLKPLSLDFH</sequence>
<evidence type="ECO:0000256" key="2">
    <source>
        <dbReference type="ARBA" id="ARBA00017703"/>
    </source>
</evidence>
<dbReference type="Gene3D" id="3.40.50.300">
    <property type="entry name" value="P-loop containing nucleotide triphosphate hydrolases"/>
    <property type="match status" value="1"/>
</dbReference>
<evidence type="ECO:0000256" key="9">
    <source>
        <dbReference type="NCBIfam" id="TIGR01128"/>
    </source>
</evidence>
<dbReference type="PANTHER" id="PTHR34388:SF1">
    <property type="entry name" value="DNA POLYMERASE III SUBUNIT DELTA"/>
    <property type="match status" value="1"/>
</dbReference>
<comment type="caution">
    <text evidence="12">The sequence shown here is derived from an EMBL/GenBank/DDBJ whole genome shotgun (WGS) entry which is preliminary data.</text>
</comment>
<dbReference type="GO" id="GO:0003887">
    <property type="term" value="F:DNA-directed DNA polymerase activity"/>
    <property type="evidence" value="ECO:0007669"/>
    <property type="project" value="UniProtKB-UniRule"/>
</dbReference>
<keyword evidence="13" id="KW-1185">Reference proteome</keyword>
<dbReference type="Proteomes" id="UP000568664">
    <property type="component" value="Unassembled WGS sequence"/>
</dbReference>
<gene>
    <name evidence="12" type="primary">holA</name>
    <name evidence="12" type="ORF">HII17_05550</name>
</gene>
<dbReference type="Gene3D" id="1.10.8.60">
    <property type="match status" value="1"/>
</dbReference>
<dbReference type="GO" id="GO:0009360">
    <property type="term" value="C:DNA polymerase III complex"/>
    <property type="evidence" value="ECO:0007669"/>
    <property type="project" value="UniProtKB-UniRule"/>
</dbReference>
<dbReference type="Pfam" id="PF21694">
    <property type="entry name" value="DNA_pol3_delta_C"/>
    <property type="match status" value="1"/>
</dbReference>
<name>A0A7Y0Q7G6_9GAMM</name>
<dbReference type="InterPro" id="IPR008921">
    <property type="entry name" value="DNA_pol3_clamp-load_cplx_C"/>
</dbReference>
<dbReference type="AlphaFoldDB" id="A0A7Y0Q7G6"/>
<evidence type="ECO:0000256" key="4">
    <source>
        <dbReference type="ARBA" id="ARBA00022695"/>
    </source>
</evidence>
<evidence type="ECO:0000256" key="7">
    <source>
        <dbReference type="ARBA" id="ARBA00034754"/>
    </source>
</evidence>
<dbReference type="GO" id="GO:0003677">
    <property type="term" value="F:DNA binding"/>
    <property type="evidence" value="ECO:0007669"/>
    <property type="project" value="InterPro"/>
</dbReference>
<comment type="catalytic activity">
    <reaction evidence="8">
        <text>DNA(n) + a 2'-deoxyribonucleoside 5'-triphosphate = DNA(n+1) + diphosphate</text>
        <dbReference type="Rhea" id="RHEA:22508"/>
        <dbReference type="Rhea" id="RHEA-COMP:17339"/>
        <dbReference type="Rhea" id="RHEA-COMP:17340"/>
        <dbReference type="ChEBI" id="CHEBI:33019"/>
        <dbReference type="ChEBI" id="CHEBI:61560"/>
        <dbReference type="ChEBI" id="CHEBI:173112"/>
        <dbReference type="EC" id="2.7.7.7"/>
    </reaction>
</comment>
<feature type="domain" description="DNA polymerase III delta subunit-like C-terminal" evidence="11">
    <location>
        <begin position="212"/>
        <end position="316"/>
    </location>
</feature>
<organism evidence="12 13">
    <name type="scientific">Thalassotalea algicola</name>
    <dbReference type="NCBI Taxonomy" id="2716224"/>
    <lineage>
        <taxon>Bacteria</taxon>
        <taxon>Pseudomonadati</taxon>
        <taxon>Pseudomonadota</taxon>
        <taxon>Gammaproteobacteria</taxon>
        <taxon>Alteromonadales</taxon>
        <taxon>Colwelliaceae</taxon>
        <taxon>Thalassotalea</taxon>
    </lineage>
</organism>
<dbReference type="NCBIfam" id="TIGR01128">
    <property type="entry name" value="holA"/>
    <property type="match status" value="1"/>
</dbReference>
<dbReference type="EMBL" id="JABBXH010000002">
    <property type="protein sequence ID" value="NMP31025.1"/>
    <property type="molecule type" value="Genomic_DNA"/>
</dbReference>
<dbReference type="SUPFAM" id="SSF48019">
    <property type="entry name" value="post-AAA+ oligomerization domain-like"/>
    <property type="match status" value="1"/>
</dbReference>
<proteinExistence type="inferred from homology"/>
<feature type="domain" description="DNA polymerase III delta N-terminal" evidence="10">
    <location>
        <begin position="21"/>
        <end position="131"/>
    </location>
</feature>
<dbReference type="Pfam" id="PF06144">
    <property type="entry name" value="DNA_pol3_delta"/>
    <property type="match status" value="1"/>
</dbReference>
<dbReference type="SUPFAM" id="SSF52540">
    <property type="entry name" value="P-loop containing nucleoside triphosphate hydrolases"/>
    <property type="match status" value="1"/>
</dbReference>
<dbReference type="InterPro" id="IPR048466">
    <property type="entry name" value="DNA_pol3_delta-like_C"/>
</dbReference>
<evidence type="ECO:0000259" key="10">
    <source>
        <dbReference type="Pfam" id="PF06144"/>
    </source>
</evidence>
<dbReference type="CDD" id="cd18138">
    <property type="entry name" value="HLD_clamp_pol_III_delta"/>
    <property type="match status" value="1"/>
</dbReference>
<dbReference type="GO" id="GO:0006261">
    <property type="term" value="P:DNA-templated DNA replication"/>
    <property type="evidence" value="ECO:0007669"/>
    <property type="project" value="TreeGrafter"/>
</dbReference>
<keyword evidence="3 12" id="KW-0808">Transferase</keyword>
<dbReference type="InterPro" id="IPR005790">
    <property type="entry name" value="DNA_polIII_delta"/>
</dbReference>